<keyword evidence="3" id="KW-0175">Coiled coil</keyword>
<dbReference type="GO" id="GO:0005634">
    <property type="term" value="C:nucleus"/>
    <property type="evidence" value="ECO:0007669"/>
    <property type="project" value="UniProtKB-SubCell"/>
</dbReference>
<feature type="compositionally biased region" description="Basic and acidic residues" evidence="5">
    <location>
        <begin position="262"/>
        <end position="272"/>
    </location>
</feature>
<keyword evidence="2" id="KW-0479">Metal-binding</keyword>
<proteinExistence type="predicted"/>
<evidence type="ECO:0000256" key="1">
    <source>
        <dbReference type="ARBA" id="ARBA00004123"/>
    </source>
</evidence>
<reference evidence="7" key="2">
    <citation type="journal article" date="2013" name="Nat. Commun.">
        <title>Genome of the Chinese tree shrew.</title>
        <authorList>
            <person name="Fan Y."/>
            <person name="Huang Z.Y."/>
            <person name="Cao C.C."/>
            <person name="Chen C.S."/>
            <person name="Chen Y.X."/>
            <person name="Fan D.D."/>
            <person name="He J."/>
            <person name="Hou H.L."/>
            <person name="Hu L."/>
            <person name="Hu X.T."/>
            <person name="Jiang X.T."/>
            <person name="Lai R."/>
            <person name="Lang Y.S."/>
            <person name="Liang B."/>
            <person name="Liao S.G."/>
            <person name="Mu D."/>
            <person name="Ma Y.Y."/>
            <person name="Niu Y.Y."/>
            <person name="Sun X.Q."/>
            <person name="Xia J.Q."/>
            <person name="Xiao J."/>
            <person name="Xiong Z.Q."/>
            <person name="Xu L."/>
            <person name="Yang L."/>
            <person name="Zhang Y."/>
            <person name="Zhao W."/>
            <person name="Zhao X.D."/>
            <person name="Zheng Y.T."/>
            <person name="Zhou J.M."/>
            <person name="Zhu Y.B."/>
            <person name="Zhang G.J."/>
            <person name="Wang J."/>
            <person name="Yao Y.G."/>
        </authorList>
    </citation>
    <scope>NUCLEOTIDE SEQUENCE [LARGE SCALE GENOMIC DNA]</scope>
</reference>
<keyword evidence="4" id="KW-0539">Nucleus</keyword>
<dbReference type="Pfam" id="PF13589">
    <property type="entry name" value="HATPase_c_3"/>
    <property type="match status" value="1"/>
</dbReference>
<dbReference type="InterPro" id="IPR036890">
    <property type="entry name" value="HATPase_C_sf"/>
</dbReference>
<evidence type="ECO:0000313" key="6">
    <source>
        <dbReference type="EMBL" id="ELW65200.1"/>
    </source>
</evidence>
<organism evidence="6 7">
    <name type="scientific">Tupaia chinensis</name>
    <name type="common">Chinese tree shrew</name>
    <name type="synonym">Tupaia belangeri chinensis</name>
    <dbReference type="NCBI Taxonomy" id="246437"/>
    <lineage>
        <taxon>Eukaryota</taxon>
        <taxon>Metazoa</taxon>
        <taxon>Chordata</taxon>
        <taxon>Craniata</taxon>
        <taxon>Vertebrata</taxon>
        <taxon>Euteleostomi</taxon>
        <taxon>Mammalia</taxon>
        <taxon>Eutheria</taxon>
        <taxon>Euarchontoglires</taxon>
        <taxon>Scandentia</taxon>
        <taxon>Tupaiidae</taxon>
        <taxon>Tupaia</taxon>
    </lineage>
</organism>
<evidence type="ECO:0000313" key="7">
    <source>
        <dbReference type="Proteomes" id="UP000011518"/>
    </source>
</evidence>
<dbReference type="PANTHER" id="PTHR23337:SF7">
    <property type="entry name" value="ATPASE MORC2"/>
    <property type="match status" value="1"/>
</dbReference>
<dbReference type="InParanoid" id="L9KQH1"/>
<protein>
    <submittedName>
        <fullName evidence="6">MORC family CW-type zinc finger protein 2</fullName>
    </submittedName>
</protein>
<evidence type="ECO:0000256" key="2">
    <source>
        <dbReference type="ARBA" id="ARBA00022723"/>
    </source>
</evidence>
<sequence length="272" mass="30353">MVDKFLDHLKWKGTTTKSLEEKEDGAAINCRDLYTNSTTHQFLFGTLAELVGNARDADATRVDIYAERREDLRGGFMLCFLDDEWIRVNAASVIQVGKSAKRTPQSTQTGQYGNRLKSGSMRIGKDFILFTKEGDTMTCLSLSCTFHEEEGIDEVRVPLPTWNAQTQDPVTDNVCHGDRTRLQVVPLSQGDKYSSSRFKTRAGQEVEKAELLARIAEGKVREAESNARGLEVHLGANLTCDSRTRPSPFAEKPISRRGSRRPSSEHLKNPGS</sequence>
<evidence type="ECO:0000256" key="5">
    <source>
        <dbReference type="SAM" id="MobiDB-lite"/>
    </source>
</evidence>
<dbReference type="GO" id="GO:0046872">
    <property type="term" value="F:metal ion binding"/>
    <property type="evidence" value="ECO:0007669"/>
    <property type="project" value="UniProtKB-KW"/>
</dbReference>
<reference evidence="7" key="1">
    <citation type="submission" date="2012-07" db="EMBL/GenBank/DDBJ databases">
        <title>Genome of the Chinese tree shrew, a rising model animal genetically related to primates.</title>
        <authorList>
            <person name="Zhang G."/>
            <person name="Fan Y."/>
            <person name="Yao Y."/>
            <person name="Huang Z."/>
        </authorList>
    </citation>
    <scope>NUCLEOTIDE SEQUENCE [LARGE SCALE GENOMIC DNA]</scope>
</reference>
<dbReference type="EMBL" id="KB320701">
    <property type="protein sequence ID" value="ELW65200.1"/>
    <property type="molecule type" value="Genomic_DNA"/>
</dbReference>
<evidence type="ECO:0000256" key="4">
    <source>
        <dbReference type="ARBA" id="ARBA00023242"/>
    </source>
</evidence>
<comment type="subcellular location">
    <subcellularLocation>
        <location evidence="1">Nucleus</location>
    </subcellularLocation>
</comment>
<keyword evidence="7" id="KW-1185">Reference proteome</keyword>
<dbReference type="Proteomes" id="UP000011518">
    <property type="component" value="Unassembled WGS sequence"/>
</dbReference>
<name>L9KQH1_TUPCH</name>
<feature type="region of interest" description="Disordered" evidence="5">
    <location>
        <begin position="239"/>
        <end position="272"/>
    </location>
</feature>
<evidence type="ECO:0000256" key="3">
    <source>
        <dbReference type="ARBA" id="ARBA00023054"/>
    </source>
</evidence>
<dbReference type="AlphaFoldDB" id="L9KQH1"/>
<gene>
    <name evidence="6" type="ORF">TREES_T100009859</name>
</gene>
<dbReference type="SUPFAM" id="SSF55874">
    <property type="entry name" value="ATPase domain of HSP90 chaperone/DNA topoisomerase II/histidine kinase"/>
    <property type="match status" value="1"/>
</dbReference>
<accession>L9KQH1</accession>
<dbReference type="PANTHER" id="PTHR23337">
    <property type="entry name" value="ZINC FINGER CW-TYPE COILED-COIL DOMAIN PROTEIN 1"/>
    <property type="match status" value="1"/>
</dbReference>